<dbReference type="InParanoid" id="G4TCI5"/>
<feature type="region of interest" description="Disordered" evidence="1">
    <location>
        <begin position="19"/>
        <end position="149"/>
    </location>
</feature>
<feature type="compositionally biased region" description="Acidic residues" evidence="1">
    <location>
        <begin position="283"/>
        <end position="301"/>
    </location>
</feature>
<dbReference type="HOGENOM" id="CLU_049346_0_0_1"/>
<gene>
    <name evidence="2" type="ORF">PIIN_02897</name>
</gene>
<feature type="region of interest" description="Disordered" evidence="1">
    <location>
        <begin position="178"/>
        <end position="221"/>
    </location>
</feature>
<dbReference type="OrthoDB" id="2565191at2759"/>
<evidence type="ECO:0000313" key="2">
    <source>
        <dbReference type="EMBL" id="CCA69038.1"/>
    </source>
</evidence>
<dbReference type="AlphaFoldDB" id="G4TCI5"/>
<feature type="region of interest" description="Disordered" evidence="1">
    <location>
        <begin position="249"/>
        <end position="318"/>
    </location>
</feature>
<sequence length="318" mass="36169">MKRTRISLHELTALQVDIDGKRVQPPGRQGKSAASRRDIMGNVINPRPYKRRHHLKSVEHSHSRDEIDGDVAASSLTESIRAASPSAGLRSDGDGKQESKKRKRDEYFPGVLPYLHPPKRHRSGTPDNSSEDEMPSSVSSKYPKSRVENDQMKDLLKTIHHYAGAYYDERGMLTASQSLHAKEQRERRDQSTMADERADSVGSKESAEDIGMQQEKPSQSQIRDMYRAFDGSALLFIGMLVHEHVVSRMNRPDPPLDEWEKRVQADKERVRRLRKPRRKVKQEEEEEDADADEVDNEGGSSDEEKLENVESDKDDMGG</sequence>
<feature type="compositionally biased region" description="Basic residues" evidence="1">
    <location>
        <begin position="270"/>
        <end position="280"/>
    </location>
</feature>
<organism evidence="2 3">
    <name type="scientific">Serendipita indica (strain DSM 11827)</name>
    <name type="common">Root endophyte fungus</name>
    <name type="synonym">Piriformospora indica</name>
    <dbReference type="NCBI Taxonomy" id="1109443"/>
    <lineage>
        <taxon>Eukaryota</taxon>
        <taxon>Fungi</taxon>
        <taxon>Dikarya</taxon>
        <taxon>Basidiomycota</taxon>
        <taxon>Agaricomycotina</taxon>
        <taxon>Agaricomycetes</taxon>
        <taxon>Sebacinales</taxon>
        <taxon>Serendipitaceae</taxon>
        <taxon>Serendipita</taxon>
    </lineage>
</organism>
<evidence type="ECO:0000256" key="1">
    <source>
        <dbReference type="SAM" id="MobiDB-lite"/>
    </source>
</evidence>
<proteinExistence type="predicted"/>
<feature type="compositionally biased region" description="Basic and acidic residues" evidence="1">
    <location>
        <begin position="302"/>
        <end position="318"/>
    </location>
</feature>
<protein>
    <submittedName>
        <fullName evidence="2">Uncharacterized protein</fullName>
    </submittedName>
</protein>
<feature type="compositionally biased region" description="Basic and acidic residues" evidence="1">
    <location>
        <begin position="56"/>
        <end position="66"/>
    </location>
</feature>
<accession>G4TCI5</accession>
<comment type="caution">
    <text evidence="2">The sequence shown here is derived from an EMBL/GenBank/DDBJ whole genome shotgun (WGS) entry which is preliminary data.</text>
</comment>
<feature type="compositionally biased region" description="Basic and acidic residues" evidence="1">
    <location>
        <begin position="258"/>
        <end position="269"/>
    </location>
</feature>
<dbReference type="EMBL" id="CAFZ01000045">
    <property type="protein sequence ID" value="CCA69038.1"/>
    <property type="molecule type" value="Genomic_DNA"/>
</dbReference>
<dbReference type="Proteomes" id="UP000007148">
    <property type="component" value="Unassembled WGS sequence"/>
</dbReference>
<feature type="compositionally biased region" description="Basic and acidic residues" evidence="1">
    <location>
        <begin position="180"/>
        <end position="199"/>
    </location>
</feature>
<name>G4TCI5_SERID</name>
<dbReference type="STRING" id="1109443.G4TCI5"/>
<keyword evidence="3" id="KW-1185">Reference proteome</keyword>
<reference evidence="2 3" key="1">
    <citation type="journal article" date="2011" name="PLoS Pathog.">
        <title>Endophytic Life Strategies Decoded by Genome and Transcriptome Analyses of the Mutualistic Root Symbiont Piriformospora indica.</title>
        <authorList>
            <person name="Zuccaro A."/>
            <person name="Lahrmann U."/>
            <person name="Guldener U."/>
            <person name="Langen G."/>
            <person name="Pfiffi S."/>
            <person name="Biedenkopf D."/>
            <person name="Wong P."/>
            <person name="Samans B."/>
            <person name="Grimm C."/>
            <person name="Basiewicz M."/>
            <person name="Murat C."/>
            <person name="Martin F."/>
            <person name="Kogel K.H."/>
        </authorList>
    </citation>
    <scope>NUCLEOTIDE SEQUENCE [LARGE SCALE GENOMIC DNA]</scope>
    <source>
        <strain evidence="2 3">DSM 11827</strain>
    </source>
</reference>
<evidence type="ECO:0000313" key="3">
    <source>
        <dbReference type="Proteomes" id="UP000007148"/>
    </source>
</evidence>